<dbReference type="FunFam" id="3.40.190.10:FF:000050">
    <property type="entry name" value="Sulfonate ABC transporter substrate-binding protein"/>
    <property type="match status" value="1"/>
</dbReference>
<accession>D3SQA9</accession>
<dbReference type="NCBIfam" id="TIGR01728">
    <property type="entry name" value="SsuA_fam"/>
    <property type="match status" value="1"/>
</dbReference>
<dbReference type="InterPro" id="IPR015168">
    <property type="entry name" value="SsuA/THI5"/>
</dbReference>
<dbReference type="GO" id="GO:0042626">
    <property type="term" value="F:ATPase-coupled transmembrane transporter activity"/>
    <property type="evidence" value="ECO:0007669"/>
    <property type="project" value="InterPro"/>
</dbReference>
<dbReference type="AlphaFoldDB" id="D3SQA9"/>
<dbReference type="InterPro" id="IPR010067">
    <property type="entry name" value="ABC_SsuA_sub-bd"/>
</dbReference>
<keyword evidence="4" id="KW-0732">Signal</keyword>
<comment type="function">
    <text evidence="5">Part of a binding-protein-dependent transport system for aliphatic sulfonates. Putative binding protein.</text>
</comment>
<dbReference type="eggNOG" id="COG0715">
    <property type="taxonomic scope" value="Bacteria"/>
</dbReference>
<evidence type="ECO:0000256" key="2">
    <source>
        <dbReference type="ARBA" id="ARBA00010742"/>
    </source>
</evidence>
<protein>
    <recommendedName>
        <fullName evidence="6">Putative aliphatic sulfonates-binding protein</fullName>
    </recommendedName>
</protein>
<evidence type="ECO:0000259" key="7">
    <source>
        <dbReference type="Pfam" id="PF09084"/>
    </source>
</evidence>
<evidence type="ECO:0000313" key="8">
    <source>
        <dbReference type="EMBL" id="ADC89346.1"/>
    </source>
</evidence>
<dbReference type="GO" id="GO:0042597">
    <property type="term" value="C:periplasmic space"/>
    <property type="evidence" value="ECO:0007669"/>
    <property type="project" value="UniProtKB-SubCell"/>
</dbReference>
<dbReference type="Gene3D" id="3.40.190.10">
    <property type="entry name" value="Periplasmic binding protein-like II"/>
    <property type="match status" value="2"/>
</dbReference>
<dbReference type="RefSeq" id="WP_012991753.1">
    <property type="nucleotide sequence ID" value="NC_013894.1"/>
</dbReference>
<dbReference type="OrthoDB" id="9815602at2"/>
<evidence type="ECO:0000256" key="4">
    <source>
        <dbReference type="ARBA" id="ARBA00022729"/>
    </source>
</evidence>
<dbReference type="KEGG" id="tal:Thal_0713"/>
<evidence type="ECO:0000256" key="6">
    <source>
        <dbReference type="ARBA" id="ARBA00070228"/>
    </source>
</evidence>
<evidence type="ECO:0000256" key="5">
    <source>
        <dbReference type="ARBA" id="ARBA00055538"/>
    </source>
</evidence>
<comment type="subcellular location">
    <subcellularLocation>
        <location evidence="1">Periplasm</location>
    </subcellularLocation>
</comment>
<comment type="similarity">
    <text evidence="2">Belongs to the bacterial solute-binding protein SsuA/TauA family.</text>
</comment>
<dbReference type="Pfam" id="PF09084">
    <property type="entry name" value="NMT1"/>
    <property type="match status" value="1"/>
</dbReference>
<proteinExistence type="inferred from homology"/>
<dbReference type="HOGENOM" id="CLU_028871_3_2_0"/>
<name>D3SQA9_THEAH</name>
<reference evidence="9" key="1">
    <citation type="journal article" date="2010" name="Stand. Genomic Sci.">
        <title>Complete genome sequence of Thermocrinis albus type strain (HI 11/12T).</title>
        <authorList>
            <person name="Wirth R."/>
            <person name="Sikorski J."/>
            <person name="Brambilla E."/>
            <person name="Misra M."/>
            <person name="Lapidus A."/>
            <person name="Copeland A."/>
            <person name="Nolan M."/>
            <person name="Lucas S."/>
            <person name="Chen F."/>
            <person name="Tice H."/>
            <person name="Cheng J.F."/>
            <person name="Han C."/>
            <person name="Detter J.C."/>
            <person name="Tapia R."/>
            <person name="Bruce D."/>
            <person name="Goodwin L."/>
            <person name="Pitluck S."/>
            <person name="Pati A."/>
            <person name="Anderson I."/>
            <person name="Ivanova N."/>
            <person name="Mavromatis K."/>
            <person name="Mikhailova N."/>
            <person name="Chen A."/>
            <person name="Palaniappan K."/>
            <person name="Bilek Y."/>
            <person name="Hader T."/>
            <person name="Land M."/>
            <person name="Hauser L."/>
            <person name="Chang Y.J."/>
            <person name="Jeffries C.D."/>
            <person name="Tindall B.J."/>
            <person name="Rohde M."/>
            <person name="Goker M."/>
            <person name="Bristow J."/>
            <person name="Eisen J.A."/>
            <person name="Markowitz V."/>
            <person name="Hugenholtz P."/>
            <person name="Kyrpides N.C."/>
            <person name="Klenk H.P."/>
        </authorList>
    </citation>
    <scope>NUCLEOTIDE SEQUENCE [LARGE SCALE GENOMIC DNA]</scope>
    <source>
        <strain evidence="9">DSM 14484 / JCM 11386 / HI 11/12</strain>
    </source>
</reference>
<dbReference type="PANTHER" id="PTHR30024:SF47">
    <property type="entry name" value="TAURINE-BINDING PERIPLASMIC PROTEIN"/>
    <property type="match status" value="1"/>
</dbReference>
<dbReference type="STRING" id="638303.Thal_0713"/>
<dbReference type="SUPFAM" id="SSF53850">
    <property type="entry name" value="Periplasmic binding protein-like II"/>
    <property type="match status" value="1"/>
</dbReference>
<dbReference type="EMBL" id="CP001931">
    <property type="protein sequence ID" value="ADC89346.1"/>
    <property type="molecule type" value="Genomic_DNA"/>
</dbReference>
<dbReference type="Proteomes" id="UP000002043">
    <property type="component" value="Chromosome"/>
</dbReference>
<evidence type="ECO:0000256" key="1">
    <source>
        <dbReference type="ARBA" id="ARBA00004418"/>
    </source>
</evidence>
<evidence type="ECO:0000313" key="9">
    <source>
        <dbReference type="Proteomes" id="UP000002043"/>
    </source>
</evidence>
<organism evidence="8 9">
    <name type="scientific">Thermocrinis albus (strain DSM 14484 / JCM 11386 / HI 11/12)</name>
    <dbReference type="NCBI Taxonomy" id="638303"/>
    <lineage>
        <taxon>Bacteria</taxon>
        <taxon>Pseudomonadati</taxon>
        <taxon>Aquificota</taxon>
        <taxon>Aquificia</taxon>
        <taxon>Aquificales</taxon>
        <taxon>Aquificaceae</taxon>
        <taxon>Thermocrinis</taxon>
    </lineage>
</organism>
<sequence>MLKEILTTIIMGLILTSLGFAGPIKLGVSDWPGWVAWYIAKEKGFFKSEGINVELVWFSTYSDSISAFASGQLDANSQTLSDTIPLASKGMKIKVILVNDNSNGNDAIVAKNYIKTINDLRGKKVAVEVGAIDHFFLLYVLQKYGLTEKDVQIINMTTQDAAVALLEGKVDAAAVWEPWISRIVKSKQAHVLISSKDTPGLIPDILVVHEESLKKNYNEYVKLARVWFRTVEFIKNNPSEAASIMAKVLNIKKDDVLYMLKGIKFFGVQENALALYPENKNNPLSLYRSGDLLNKYLLKFGFTNKEANLSNLIYDRVVRDATKR</sequence>
<dbReference type="CDD" id="cd13563">
    <property type="entry name" value="PBP2_SsuA_like_6"/>
    <property type="match status" value="1"/>
</dbReference>
<evidence type="ECO:0000256" key="3">
    <source>
        <dbReference type="ARBA" id="ARBA00022448"/>
    </source>
</evidence>
<dbReference type="GO" id="GO:0016020">
    <property type="term" value="C:membrane"/>
    <property type="evidence" value="ECO:0007669"/>
    <property type="project" value="InterPro"/>
</dbReference>
<dbReference type="PANTHER" id="PTHR30024">
    <property type="entry name" value="ALIPHATIC SULFONATES-BINDING PROTEIN-RELATED"/>
    <property type="match status" value="1"/>
</dbReference>
<feature type="domain" description="SsuA/THI5-like" evidence="7">
    <location>
        <begin position="35"/>
        <end position="241"/>
    </location>
</feature>
<keyword evidence="9" id="KW-1185">Reference proteome</keyword>
<gene>
    <name evidence="8" type="ordered locus">Thal_0713</name>
</gene>
<keyword evidence="3" id="KW-0813">Transport</keyword>